<evidence type="ECO:0000313" key="3">
    <source>
        <dbReference type="Proteomes" id="UP000694923"/>
    </source>
</evidence>
<dbReference type="PANTHER" id="PTHR12353:SF1">
    <property type="entry name" value="DISKS LARGE-ASSOCIATED PROTEIN 5"/>
    <property type="match status" value="1"/>
</dbReference>
<proteinExistence type="inferred from homology"/>
<evidence type="ECO:0000256" key="2">
    <source>
        <dbReference type="SAM" id="MobiDB-lite"/>
    </source>
</evidence>
<organism evidence="3 4">
    <name type="scientific">Galeopterus variegatus</name>
    <name type="common">Malayan flying lemur</name>
    <name type="synonym">Cynocephalus variegatus</name>
    <dbReference type="NCBI Taxonomy" id="482537"/>
    <lineage>
        <taxon>Eukaryota</taxon>
        <taxon>Metazoa</taxon>
        <taxon>Chordata</taxon>
        <taxon>Craniata</taxon>
        <taxon>Vertebrata</taxon>
        <taxon>Euteleostomi</taxon>
        <taxon>Mammalia</taxon>
        <taxon>Eutheria</taxon>
        <taxon>Euarchontoglires</taxon>
        <taxon>Dermoptera</taxon>
        <taxon>Cynocephalidae</taxon>
        <taxon>Galeopterus</taxon>
    </lineage>
</organism>
<feature type="compositionally biased region" description="Basic and acidic residues" evidence="2">
    <location>
        <begin position="248"/>
        <end position="264"/>
    </location>
</feature>
<feature type="region of interest" description="Disordered" evidence="2">
    <location>
        <begin position="629"/>
        <end position="670"/>
    </location>
</feature>
<feature type="region of interest" description="Disordered" evidence="2">
    <location>
        <begin position="754"/>
        <end position="784"/>
    </location>
</feature>
<gene>
    <name evidence="4" type="primary">DLGAP5</name>
</gene>
<name>A0ABM0QRB6_GALVR</name>
<keyword evidence="3" id="KW-1185">Reference proteome</keyword>
<dbReference type="Pfam" id="PF03359">
    <property type="entry name" value="GKAP"/>
    <property type="match status" value="1"/>
</dbReference>
<feature type="compositionally biased region" description="Polar residues" evidence="2">
    <location>
        <begin position="653"/>
        <end position="665"/>
    </location>
</feature>
<dbReference type="PANTHER" id="PTHR12353">
    <property type="entry name" value="DISKS LARGE-ASSOCIATED PROTEIN DAP SAP90/PSD-95-ASSOCIATED PROTEIN"/>
    <property type="match status" value="1"/>
</dbReference>
<protein>
    <submittedName>
        <fullName evidence="4">Disks large-associated protein 5</fullName>
    </submittedName>
</protein>
<dbReference type="InterPro" id="IPR005026">
    <property type="entry name" value="SAPAP"/>
</dbReference>
<feature type="compositionally biased region" description="Polar residues" evidence="2">
    <location>
        <begin position="754"/>
        <end position="772"/>
    </location>
</feature>
<dbReference type="GeneID" id="103590456"/>
<evidence type="ECO:0000256" key="1">
    <source>
        <dbReference type="ARBA" id="ARBA00008839"/>
    </source>
</evidence>
<feature type="region of interest" description="Disordered" evidence="2">
    <location>
        <begin position="222"/>
        <end position="286"/>
    </location>
</feature>
<sequence length="845" mass="96258">MSSSHFASRHRKDLSTDMIRTKIAHRKSLSQKENRHKEYERNRHFGLKDVNIPTLEGRILVELDETSQELVPEKANVKPRSMKTVLGNQRKQMLQKYKEEKQLQKLKEQREKAKRGIFKVGLYRPDMPCFLLSNQKAMKAEPKKAIPSSVRITRSKAKDQMQQAKIDNGSDVRAIRPDQRQTSEKKVFDKEKKVVQPVMPTAVRMTRSATQAAKQILRTVPSTRKAVTRATNDDEQESKAPNNGRPATKIETKPDKVISCKIDSEENTSESQNRTTHRMDPDGVLSKMENLPRANTAKVKGKKSFAPEDFMFHPLDGLKTYQVTPMTPRSADAFLTPSYSWTTLKTEVDKTQEATKEILAQKCETYSTKTVQQDSNKLQCPLGSLTVWKEEHVLDQDEATTKNLSGLPVKEVLSLEINEGQISQPQHDVPYFRNTLQSQTEKLTSCCLEWDRKLELDIPDDVKDLIRTTVGQTRLLMKERFKQFEGLVNDCEYKRGAKETTCTDLDGFWDMVSFQIEDVNQKFNNLTKLEESGWQNNNNTSKKVFRKKIVSDIGNKPKRDDGGRIAARKRLAAIKNAMRERIKQEEHTEAAASVIPKEVDKIVFDAGFFRVESPVKSFSGLSVSSQRLSQRLRTPKSVSRAVSQSRAEMGLLRQTTSENPDPQSTKSKHVDKKTLFSNIPESSVIKDTQCTGLQDLIEVNHDVNKINFEMDCLPSERMSLPLLAGEIEDDINTNKKEEILDVVERMELNPSVTSQDVLMSSPEKNIPSQNNISREEETKTSQSVQFDNKSLTIESYLLDSPGLNCSNPFTQVERRHQEHARHISFGGNLITFSPLRPLSGEEEEF</sequence>
<reference evidence="4" key="1">
    <citation type="submission" date="2025-08" db="UniProtKB">
        <authorList>
            <consortium name="RefSeq"/>
        </authorList>
    </citation>
    <scope>IDENTIFICATION</scope>
</reference>
<dbReference type="RefSeq" id="XP_008570907.1">
    <property type="nucleotide sequence ID" value="XM_008572685.1"/>
</dbReference>
<evidence type="ECO:0000313" key="4">
    <source>
        <dbReference type="RefSeq" id="XP_008570907.1"/>
    </source>
</evidence>
<feature type="compositionally biased region" description="Polar residues" evidence="2">
    <location>
        <begin position="636"/>
        <end position="646"/>
    </location>
</feature>
<dbReference type="Proteomes" id="UP000694923">
    <property type="component" value="Unplaced"/>
</dbReference>
<accession>A0ABM0QRB6</accession>
<comment type="similarity">
    <text evidence="1">Belongs to the SAPAP family.</text>
</comment>